<dbReference type="SUPFAM" id="SSF51182">
    <property type="entry name" value="RmlC-like cupins"/>
    <property type="match status" value="1"/>
</dbReference>
<name>A0A1B3ZEB1_9SPHN</name>
<dbReference type="KEGG" id="span:AWL63_19265"/>
<sequence length="222" mass="23902">MKILLSGLALLGTLLFTQTAWGQATTRPCGTHEAVGPACLLTRQSLASLPSGPLYWHLDRFASQEAAEHAAASTSSVVKAFGEVWLFTIESRSWRAKGGKHASPVGPLPVQPAQSYAAEYLRSIFTPGMTSPLHVHSGPEAFYAVSGDTCLETPEGVQLGRGRGNSLVIRGGPPMLLMATGKAPRKSFALILHDASQPPTTLIHDWHPQGLCERRFSKRKPR</sequence>
<dbReference type="EMBL" id="CP014168">
    <property type="protein sequence ID" value="AOH85769.1"/>
    <property type="molecule type" value="Genomic_DNA"/>
</dbReference>
<accession>A0A1B3ZEB1</accession>
<reference evidence="2 3" key="1">
    <citation type="submission" date="2016-01" db="EMBL/GenBank/DDBJ databases">
        <title>Complete genome and mega plasmid sequence of Sphingomonas panacis DCY99 elicits systemic resistance in rice to Xanthomonas oryzae.</title>
        <authorList>
            <person name="Kim Y.J."/>
            <person name="Yang D.C."/>
            <person name="Sing P."/>
        </authorList>
    </citation>
    <scope>NUCLEOTIDE SEQUENCE [LARGE SCALE GENOMIC DNA]</scope>
    <source>
        <strain evidence="2 3">DCY99</strain>
    </source>
</reference>
<dbReference type="InterPro" id="IPR011051">
    <property type="entry name" value="RmlC_Cupin_sf"/>
</dbReference>
<keyword evidence="1" id="KW-0732">Signal</keyword>
<dbReference type="Proteomes" id="UP000094256">
    <property type="component" value="Chromosome"/>
</dbReference>
<evidence type="ECO:0008006" key="4">
    <source>
        <dbReference type="Google" id="ProtNLM"/>
    </source>
</evidence>
<evidence type="ECO:0000313" key="2">
    <source>
        <dbReference type="EMBL" id="AOH85769.1"/>
    </source>
</evidence>
<feature type="chain" id="PRO_5008556402" description="Cupin" evidence="1">
    <location>
        <begin position="23"/>
        <end position="222"/>
    </location>
</feature>
<protein>
    <recommendedName>
        <fullName evidence="4">Cupin</fullName>
    </recommendedName>
</protein>
<dbReference type="STRING" id="1560345.AWL63_19265"/>
<proteinExistence type="predicted"/>
<feature type="signal peptide" evidence="1">
    <location>
        <begin position="1"/>
        <end position="22"/>
    </location>
</feature>
<evidence type="ECO:0000256" key="1">
    <source>
        <dbReference type="SAM" id="SignalP"/>
    </source>
</evidence>
<keyword evidence="3" id="KW-1185">Reference proteome</keyword>
<dbReference type="RefSeq" id="WP_069206298.1">
    <property type="nucleotide sequence ID" value="NZ_CP014168.1"/>
</dbReference>
<organism evidence="2 3">
    <name type="scientific">Sphingomonas panacis</name>
    <dbReference type="NCBI Taxonomy" id="1560345"/>
    <lineage>
        <taxon>Bacteria</taxon>
        <taxon>Pseudomonadati</taxon>
        <taxon>Pseudomonadota</taxon>
        <taxon>Alphaproteobacteria</taxon>
        <taxon>Sphingomonadales</taxon>
        <taxon>Sphingomonadaceae</taxon>
        <taxon>Sphingomonas</taxon>
    </lineage>
</organism>
<evidence type="ECO:0000313" key="3">
    <source>
        <dbReference type="Proteomes" id="UP000094256"/>
    </source>
</evidence>
<dbReference type="AlphaFoldDB" id="A0A1B3ZEB1"/>
<gene>
    <name evidence="2" type="ORF">AWL63_19265</name>
</gene>
<dbReference type="OrthoDB" id="8017763at2"/>